<feature type="non-terminal residue" evidence="1">
    <location>
        <position position="1"/>
    </location>
</feature>
<comment type="caution">
    <text evidence="1">The sequence shown here is derived from an EMBL/GenBank/DDBJ whole genome shotgun (WGS) entry which is preliminary data.</text>
</comment>
<dbReference type="AlphaFoldDB" id="H1LKS0"/>
<name>H1LKS0_9LACO</name>
<evidence type="ECO:0000313" key="1">
    <source>
        <dbReference type="EMBL" id="EHO46183.1"/>
    </source>
</evidence>
<dbReference type="HOGENOM" id="CLU_214082_0_0_9"/>
<accession>H1LKS0</accession>
<reference evidence="1 2" key="1">
    <citation type="submission" date="2011-09" db="EMBL/GenBank/DDBJ databases">
        <authorList>
            <person name="Weinstock G."/>
            <person name="Sodergren E."/>
            <person name="Clifton S."/>
            <person name="Fulton L."/>
            <person name="Fulton B."/>
            <person name="Courtney L."/>
            <person name="Fronick C."/>
            <person name="Harrison M."/>
            <person name="Strong C."/>
            <person name="Farmer C."/>
            <person name="Delahaunty K."/>
            <person name="Markovic C."/>
            <person name="Hall O."/>
            <person name="Minx P."/>
            <person name="Tomlinson C."/>
            <person name="Mitreva M."/>
            <person name="Hou S."/>
            <person name="Chen J."/>
            <person name="Wollam A."/>
            <person name="Pepin K.H."/>
            <person name="Johnson M."/>
            <person name="Bhonagiri V."/>
            <person name="Zhang X."/>
            <person name="Suruliraj S."/>
            <person name="Warren W."/>
            <person name="Chinwalla A."/>
            <person name="Mardis E.R."/>
            <person name="Wilson R.K."/>
        </authorList>
    </citation>
    <scope>NUCLEOTIDE SEQUENCE [LARGE SCALE GENOMIC DNA]</scope>
    <source>
        <strain evidence="1 2">F0435</strain>
    </source>
</reference>
<sequence length="53" mass="6022">EVSALRSGPRKSEHNKAVRKRSLSYSCRKPWAWAFGRSSLGAAFCFVERSYSI</sequence>
<protein>
    <submittedName>
        <fullName evidence="1">Uncharacterized protein</fullName>
    </submittedName>
</protein>
<dbReference type="EMBL" id="AGRJ01000276">
    <property type="protein sequence ID" value="EHO46183.1"/>
    <property type="molecule type" value="Genomic_DNA"/>
</dbReference>
<gene>
    <name evidence="1" type="ORF">HMPREF9104_03224</name>
</gene>
<dbReference type="Proteomes" id="UP000005025">
    <property type="component" value="Unassembled WGS sequence"/>
</dbReference>
<proteinExistence type="predicted"/>
<evidence type="ECO:0000313" key="2">
    <source>
        <dbReference type="Proteomes" id="UP000005025"/>
    </source>
</evidence>
<organism evidence="1 2">
    <name type="scientific">Lentilactobacillus kisonensis F0435</name>
    <dbReference type="NCBI Taxonomy" id="797516"/>
    <lineage>
        <taxon>Bacteria</taxon>
        <taxon>Bacillati</taxon>
        <taxon>Bacillota</taxon>
        <taxon>Bacilli</taxon>
        <taxon>Lactobacillales</taxon>
        <taxon>Lactobacillaceae</taxon>
        <taxon>Lentilactobacillus</taxon>
    </lineage>
</organism>